<dbReference type="Gramene" id="Zm00001eb252710_T001">
    <property type="protein sequence ID" value="Zm00001eb252710_P001"/>
    <property type="gene ID" value="Zm00001eb252710"/>
</dbReference>
<dbReference type="InParanoid" id="A0A804U932"/>
<protein>
    <recommendedName>
        <fullName evidence="2">C2H2-type domain-containing protein</fullName>
    </recommendedName>
</protein>
<dbReference type="Proteomes" id="UP000007305">
    <property type="component" value="Chromosome 5"/>
</dbReference>
<keyword evidence="1" id="KW-0863">Zinc-finger</keyword>
<reference evidence="4" key="1">
    <citation type="journal article" date="2009" name="Science">
        <title>The B73 maize genome: complexity, diversity, and dynamics.</title>
        <authorList>
            <person name="Schnable P.S."/>
            <person name="Ware D."/>
            <person name="Fulton R.S."/>
            <person name="Stein J.C."/>
            <person name="Wei F."/>
            <person name="Pasternak S."/>
            <person name="Liang C."/>
            <person name="Zhang J."/>
            <person name="Fulton L."/>
            <person name="Graves T.A."/>
            <person name="Minx P."/>
            <person name="Reily A.D."/>
            <person name="Courtney L."/>
            <person name="Kruchowski S.S."/>
            <person name="Tomlinson C."/>
            <person name="Strong C."/>
            <person name="Delehaunty K."/>
            <person name="Fronick C."/>
            <person name="Courtney B."/>
            <person name="Rock S.M."/>
            <person name="Belter E."/>
            <person name="Du F."/>
            <person name="Kim K."/>
            <person name="Abbott R.M."/>
            <person name="Cotton M."/>
            <person name="Levy A."/>
            <person name="Marchetto P."/>
            <person name="Ochoa K."/>
            <person name="Jackson S.M."/>
            <person name="Gillam B."/>
            <person name="Chen W."/>
            <person name="Yan L."/>
            <person name="Higginbotham J."/>
            <person name="Cardenas M."/>
            <person name="Waligorski J."/>
            <person name="Applebaum E."/>
            <person name="Phelps L."/>
            <person name="Falcone J."/>
            <person name="Kanchi K."/>
            <person name="Thane T."/>
            <person name="Scimone A."/>
            <person name="Thane N."/>
            <person name="Henke J."/>
            <person name="Wang T."/>
            <person name="Ruppert J."/>
            <person name="Shah N."/>
            <person name="Rotter K."/>
            <person name="Hodges J."/>
            <person name="Ingenthron E."/>
            <person name="Cordes M."/>
            <person name="Kohlberg S."/>
            <person name="Sgro J."/>
            <person name="Delgado B."/>
            <person name="Mead K."/>
            <person name="Chinwalla A."/>
            <person name="Leonard S."/>
            <person name="Crouse K."/>
            <person name="Collura K."/>
            <person name="Kudrna D."/>
            <person name="Currie J."/>
            <person name="He R."/>
            <person name="Angelova A."/>
            <person name="Rajasekar S."/>
            <person name="Mueller T."/>
            <person name="Lomeli R."/>
            <person name="Scara G."/>
            <person name="Ko A."/>
            <person name="Delaney K."/>
            <person name="Wissotski M."/>
            <person name="Lopez G."/>
            <person name="Campos D."/>
            <person name="Braidotti M."/>
            <person name="Ashley E."/>
            <person name="Golser W."/>
            <person name="Kim H."/>
            <person name="Lee S."/>
            <person name="Lin J."/>
            <person name="Dujmic Z."/>
            <person name="Kim W."/>
            <person name="Talag J."/>
            <person name="Zuccolo A."/>
            <person name="Fan C."/>
            <person name="Sebastian A."/>
            <person name="Kramer M."/>
            <person name="Spiegel L."/>
            <person name="Nascimento L."/>
            <person name="Zutavern T."/>
            <person name="Miller B."/>
            <person name="Ambroise C."/>
            <person name="Muller S."/>
            <person name="Spooner W."/>
            <person name="Narechania A."/>
            <person name="Ren L."/>
            <person name="Wei S."/>
            <person name="Kumari S."/>
            <person name="Faga B."/>
            <person name="Levy M.J."/>
            <person name="McMahan L."/>
            <person name="Van Buren P."/>
            <person name="Vaughn M.W."/>
            <person name="Ying K."/>
            <person name="Yeh C.-T."/>
            <person name="Emrich S.J."/>
            <person name="Jia Y."/>
            <person name="Kalyanaraman A."/>
            <person name="Hsia A.-P."/>
            <person name="Barbazuk W.B."/>
            <person name="Baucom R.S."/>
            <person name="Brutnell T.P."/>
            <person name="Carpita N.C."/>
            <person name="Chaparro C."/>
            <person name="Chia J.-M."/>
            <person name="Deragon J.-M."/>
            <person name="Estill J.C."/>
            <person name="Fu Y."/>
            <person name="Jeddeloh J.A."/>
            <person name="Han Y."/>
            <person name="Lee H."/>
            <person name="Li P."/>
            <person name="Lisch D.R."/>
            <person name="Liu S."/>
            <person name="Liu Z."/>
            <person name="Nagel D.H."/>
            <person name="McCann M.C."/>
            <person name="SanMiguel P."/>
            <person name="Myers A.M."/>
            <person name="Nettleton D."/>
            <person name="Nguyen J."/>
            <person name="Penning B.W."/>
            <person name="Ponnala L."/>
            <person name="Schneider K.L."/>
            <person name="Schwartz D.C."/>
            <person name="Sharma A."/>
            <person name="Soderlund C."/>
            <person name="Springer N.M."/>
            <person name="Sun Q."/>
            <person name="Wang H."/>
            <person name="Waterman M."/>
            <person name="Westerman R."/>
            <person name="Wolfgruber T.K."/>
            <person name="Yang L."/>
            <person name="Yu Y."/>
            <person name="Zhang L."/>
            <person name="Zhou S."/>
            <person name="Zhu Q."/>
            <person name="Bennetzen J.L."/>
            <person name="Dawe R.K."/>
            <person name="Jiang J."/>
            <person name="Jiang N."/>
            <person name="Presting G.G."/>
            <person name="Wessler S.R."/>
            <person name="Aluru S."/>
            <person name="Martienssen R.A."/>
            <person name="Clifton S.W."/>
            <person name="McCombie W.R."/>
            <person name="Wing R.A."/>
            <person name="Wilson R.K."/>
        </authorList>
    </citation>
    <scope>NUCLEOTIDE SEQUENCE [LARGE SCALE GENOMIC DNA]</scope>
    <source>
        <strain evidence="4">cv. B73</strain>
    </source>
</reference>
<evidence type="ECO:0000259" key="2">
    <source>
        <dbReference type="PROSITE" id="PS50157"/>
    </source>
</evidence>
<reference evidence="3" key="2">
    <citation type="submission" date="2019-07" db="EMBL/GenBank/DDBJ databases">
        <authorList>
            <person name="Seetharam A."/>
            <person name="Woodhouse M."/>
            <person name="Cannon E."/>
        </authorList>
    </citation>
    <scope>NUCLEOTIDE SEQUENCE [LARGE SCALE GENOMIC DNA]</scope>
    <source>
        <strain evidence="3">cv. B73</strain>
    </source>
</reference>
<keyword evidence="4" id="KW-1185">Reference proteome</keyword>
<evidence type="ECO:0000313" key="4">
    <source>
        <dbReference type="Proteomes" id="UP000007305"/>
    </source>
</evidence>
<keyword evidence="1" id="KW-0479">Metal-binding</keyword>
<organism evidence="3 4">
    <name type="scientific">Zea mays</name>
    <name type="common">Maize</name>
    <dbReference type="NCBI Taxonomy" id="4577"/>
    <lineage>
        <taxon>Eukaryota</taxon>
        <taxon>Viridiplantae</taxon>
        <taxon>Streptophyta</taxon>
        <taxon>Embryophyta</taxon>
        <taxon>Tracheophyta</taxon>
        <taxon>Spermatophyta</taxon>
        <taxon>Magnoliopsida</taxon>
        <taxon>Liliopsida</taxon>
        <taxon>Poales</taxon>
        <taxon>Poaceae</taxon>
        <taxon>PACMAD clade</taxon>
        <taxon>Panicoideae</taxon>
        <taxon>Andropogonodae</taxon>
        <taxon>Andropogoneae</taxon>
        <taxon>Tripsacinae</taxon>
        <taxon>Zea</taxon>
    </lineage>
</organism>
<dbReference type="PROSITE" id="PS00028">
    <property type="entry name" value="ZINC_FINGER_C2H2_1"/>
    <property type="match status" value="1"/>
</dbReference>
<evidence type="ECO:0000313" key="3">
    <source>
        <dbReference type="EnsemblPlants" id="Zm00001eb252710_P001"/>
    </source>
</evidence>
<proteinExistence type="predicted"/>
<keyword evidence="1" id="KW-0862">Zinc</keyword>
<name>A0A804U932_MAIZE</name>
<accession>A0A804U932</accession>
<feature type="domain" description="C2H2-type" evidence="2">
    <location>
        <begin position="13"/>
        <end position="40"/>
    </location>
</feature>
<dbReference type="GO" id="GO:0008270">
    <property type="term" value="F:zinc ion binding"/>
    <property type="evidence" value="ECO:0007669"/>
    <property type="project" value="UniProtKB-KW"/>
</dbReference>
<reference evidence="3" key="3">
    <citation type="submission" date="2021-05" db="UniProtKB">
        <authorList>
            <consortium name="EnsemblPlants"/>
        </authorList>
    </citation>
    <scope>IDENTIFICATION</scope>
    <source>
        <strain evidence="3">cv. B73</strain>
    </source>
</reference>
<sequence length="177" mass="18934">MAGRQPEPPRGPFVCEFCAEVWPSARALAGHIKAHSKGRAPQVPFPSVPLPPAIVPGPCMVPVMPPFFLAPPPVLALGQPVAPAAGCFFGGLPRQPLLEPRVQVRQPQAAPPLMRDPVVSGAGGRITMVLLDPNPAFWAPYRMGMGMDPPVELDFMGLRQQRRPESPSPSFAGWINA</sequence>
<evidence type="ECO:0000256" key="1">
    <source>
        <dbReference type="PROSITE-ProRule" id="PRU00042"/>
    </source>
</evidence>
<dbReference type="AlphaFoldDB" id="A0A804U932"/>
<dbReference type="EnsemblPlants" id="Zm00001eb252710_T001">
    <property type="protein sequence ID" value="Zm00001eb252710_P001"/>
    <property type="gene ID" value="Zm00001eb252710"/>
</dbReference>
<dbReference type="InterPro" id="IPR013087">
    <property type="entry name" value="Znf_C2H2_type"/>
</dbReference>
<dbReference type="PROSITE" id="PS50157">
    <property type="entry name" value="ZINC_FINGER_C2H2_2"/>
    <property type="match status" value="1"/>
</dbReference>